<keyword evidence="2" id="KW-1185">Reference proteome</keyword>
<evidence type="ECO:0000313" key="2">
    <source>
        <dbReference type="Proteomes" id="UP000596938"/>
    </source>
</evidence>
<comment type="caution">
    <text evidence="1">The sequence shown here is derived from an EMBL/GenBank/DDBJ whole genome shotgun (WGS) entry which is preliminary data.</text>
</comment>
<sequence length="98" mass="10248">MAMGNTGTLFGWAFGDPAREQEDAYVGNLQDEALANARETAKARGVSVVADSQVFTVLSADDSLVELDNAPGKLVVRCTVHVEGPGADKLRAEGPMNG</sequence>
<proteinExistence type="predicted"/>
<protein>
    <submittedName>
        <fullName evidence="1">Uncharacterized protein</fullName>
    </submittedName>
</protein>
<reference evidence="2" key="1">
    <citation type="journal article" date="2019" name="Int. J. Syst. Evol. Microbiol.">
        <title>The Global Catalogue of Microorganisms (GCM) 10K type strain sequencing project: providing services to taxonomists for standard genome sequencing and annotation.</title>
        <authorList>
            <consortium name="The Broad Institute Genomics Platform"/>
            <consortium name="The Broad Institute Genome Sequencing Center for Infectious Disease"/>
            <person name="Wu L."/>
            <person name="Ma J."/>
        </authorList>
    </citation>
    <scope>NUCLEOTIDE SEQUENCE [LARGE SCALE GENOMIC DNA]</scope>
    <source>
        <strain evidence="2">CGMCC 1.1927</strain>
    </source>
</reference>
<accession>A0ABQ1XD18</accession>
<gene>
    <name evidence="1" type="ORF">GCM10011577_11940</name>
</gene>
<dbReference type="EMBL" id="BMKU01000003">
    <property type="protein sequence ID" value="GGG91039.1"/>
    <property type="molecule type" value="Genomic_DNA"/>
</dbReference>
<organism evidence="1 2">
    <name type="scientific">Pseudarthrobacter polychromogenes</name>
    <dbReference type="NCBI Taxonomy" id="1676"/>
    <lineage>
        <taxon>Bacteria</taxon>
        <taxon>Bacillati</taxon>
        <taxon>Actinomycetota</taxon>
        <taxon>Actinomycetes</taxon>
        <taxon>Micrococcales</taxon>
        <taxon>Micrococcaceae</taxon>
        <taxon>Pseudarthrobacter</taxon>
    </lineage>
</organism>
<dbReference type="Proteomes" id="UP000596938">
    <property type="component" value="Unassembled WGS sequence"/>
</dbReference>
<name>A0ABQ1XD18_9MICC</name>
<evidence type="ECO:0000313" key="1">
    <source>
        <dbReference type="EMBL" id="GGG91039.1"/>
    </source>
</evidence>